<dbReference type="InterPro" id="IPR036271">
    <property type="entry name" value="Tet_transcr_reg_TetR-rel_C_sf"/>
</dbReference>
<evidence type="ECO:0000256" key="1">
    <source>
        <dbReference type="ARBA" id="ARBA00023015"/>
    </source>
</evidence>
<dbReference type="InterPro" id="IPR001647">
    <property type="entry name" value="HTH_TetR"/>
</dbReference>
<keyword evidence="6" id="KW-0614">Plasmid</keyword>
<evidence type="ECO:0000256" key="2">
    <source>
        <dbReference type="ARBA" id="ARBA00023125"/>
    </source>
</evidence>
<evidence type="ECO:0000256" key="3">
    <source>
        <dbReference type="ARBA" id="ARBA00023163"/>
    </source>
</evidence>
<dbReference type="InterPro" id="IPR009057">
    <property type="entry name" value="Homeodomain-like_sf"/>
</dbReference>
<dbReference type="InterPro" id="IPR011075">
    <property type="entry name" value="TetR_C"/>
</dbReference>
<geneLocation type="plasmid" evidence="6 7">
    <name>PPGU16_p2</name>
</geneLocation>
<dbReference type="Pfam" id="PF00440">
    <property type="entry name" value="TetR_N"/>
    <property type="match status" value="1"/>
</dbReference>
<evidence type="ECO:0000259" key="5">
    <source>
        <dbReference type="PROSITE" id="PS50977"/>
    </source>
</evidence>
<dbReference type="KEGG" id="plad:PPGU16_80790"/>
<name>A0A7I8C1V2_9BURK</name>
<dbReference type="EMBL" id="AP023177">
    <property type="protein sequence ID" value="BCF95012.1"/>
    <property type="molecule type" value="Genomic_DNA"/>
</dbReference>
<feature type="domain" description="HTH tetR-type" evidence="5">
    <location>
        <begin position="9"/>
        <end position="69"/>
    </location>
</feature>
<dbReference type="Proteomes" id="UP000510888">
    <property type="component" value="Plasmid PPGU16_p2"/>
</dbReference>
<dbReference type="PANTHER" id="PTHR47506:SF1">
    <property type="entry name" value="HTH-TYPE TRANSCRIPTIONAL REGULATOR YJDC"/>
    <property type="match status" value="1"/>
</dbReference>
<reference evidence="6 7" key="1">
    <citation type="journal article" date="2020" name="Genes (Basel)">
        <title>Genomic Comparison of Insect Gut Symbionts from Divergent Burkholderia Subclades.</title>
        <authorList>
            <person name="Takeshita K."/>
            <person name="Kikuchi Y."/>
        </authorList>
    </citation>
    <scope>NUCLEOTIDE SEQUENCE [LARGE SCALE GENOMIC DNA]</scope>
    <source>
        <strain evidence="6 7">PGU16</strain>
        <plasmid evidence="6 7">PPGU16_p2</plasmid>
    </source>
</reference>
<protein>
    <submittedName>
        <fullName evidence="6">TetR family transcriptional regulator</fullName>
    </submittedName>
</protein>
<dbReference type="PANTHER" id="PTHR47506">
    <property type="entry name" value="TRANSCRIPTIONAL REGULATORY PROTEIN"/>
    <property type="match status" value="1"/>
</dbReference>
<dbReference type="AlphaFoldDB" id="A0A7I8C1V2"/>
<gene>
    <name evidence="6" type="ORF">PPGU16_80790</name>
</gene>
<dbReference type="SUPFAM" id="SSF46689">
    <property type="entry name" value="Homeodomain-like"/>
    <property type="match status" value="1"/>
</dbReference>
<dbReference type="Pfam" id="PF16925">
    <property type="entry name" value="TetR_C_13"/>
    <property type="match status" value="1"/>
</dbReference>
<accession>A0A7I8C1V2</accession>
<keyword evidence="2 4" id="KW-0238">DNA-binding</keyword>
<sequence>MTEMARPREFDEEAVLDATVQCFWRYGYEATSVKDLTGKTGLTAASLYNAYGDKRGLFRAALDRYTSESIGNRIRRCEALPPLEAIHSFFEEILRRSLNDRQHKGCMLVNSALEMAPHDAEFQKIIDGVLTRIEGFFLGCIRTGQADGTITPSQPAAVLARHLLGVLMGVRVLARVRPEKALLEGVIAPALAQLVPPEDGPN</sequence>
<dbReference type="Gene3D" id="1.10.357.10">
    <property type="entry name" value="Tetracycline Repressor, domain 2"/>
    <property type="match status" value="1"/>
</dbReference>
<feature type="DNA-binding region" description="H-T-H motif" evidence="4">
    <location>
        <begin position="32"/>
        <end position="51"/>
    </location>
</feature>
<dbReference type="GO" id="GO:0003677">
    <property type="term" value="F:DNA binding"/>
    <property type="evidence" value="ECO:0007669"/>
    <property type="project" value="UniProtKB-UniRule"/>
</dbReference>
<evidence type="ECO:0000313" key="7">
    <source>
        <dbReference type="Proteomes" id="UP000510888"/>
    </source>
</evidence>
<keyword evidence="1" id="KW-0805">Transcription regulation</keyword>
<keyword evidence="3" id="KW-0804">Transcription</keyword>
<dbReference type="Gene3D" id="1.10.10.60">
    <property type="entry name" value="Homeodomain-like"/>
    <property type="match status" value="1"/>
</dbReference>
<proteinExistence type="predicted"/>
<evidence type="ECO:0000313" key="6">
    <source>
        <dbReference type="EMBL" id="BCF95012.1"/>
    </source>
</evidence>
<dbReference type="PROSITE" id="PS50977">
    <property type="entry name" value="HTH_TETR_2"/>
    <property type="match status" value="1"/>
</dbReference>
<evidence type="ECO:0000256" key="4">
    <source>
        <dbReference type="PROSITE-ProRule" id="PRU00335"/>
    </source>
</evidence>
<dbReference type="SUPFAM" id="SSF48498">
    <property type="entry name" value="Tetracyclin repressor-like, C-terminal domain"/>
    <property type="match status" value="1"/>
</dbReference>
<organism evidence="6 7">
    <name type="scientific">Paraburkholderia largidicola</name>
    <dbReference type="NCBI Taxonomy" id="3014751"/>
    <lineage>
        <taxon>Bacteria</taxon>
        <taxon>Pseudomonadati</taxon>
        <taxon>Pseudomonadota</taxon>
        <taxon>Betaproteobacteria</taxon>
        <taxon>Burkholderiales</taxon>
        <taxon>Burkholderiaceae</taxon>
        <taxon>Paraburkholderia</taxon>
    </lineage>
</organism>
<keyword evidence="7" id="KW-1185">Reference proteome</keyword>